<proteinExistence type="predicted"/>
<name>A0A7W9LGJ3_9ACTN</name>
<evidence type="ECO:0000313" key="1">
    <source>
        <dbReference type="EMBL" id="MBB5783029.1"/>
    </source>
</evidence>
<sequence>MSARIAAILAHAEVLRSDARALAACAERLRAVEAGLQAGGGAPPWLHASVTAHLAACAAAAADLETAAQRLSRYADEATPGRPLKIVPRR</sequence>
<evidence type="ECO:0000313" key="2">
    <source>
        <dbReference type="Proteomes" id="UP000579153"/>
    </source>
</evidence>
<keyword evidence="2" id="KW-1185">Reference proteome</keyword>
<organism evidence="1 2">
    <name type="scientific">Nonomuraea jabiensis</name>
    <dbReference type="NCBI Taxonomy" id="882448"/>
    <lineage>
        <taxon>Bacteria</taxon>
        <taxon>Bacillati</taxon>
        <taxon>Actinomycetota</taxon>
        <taxon>Actinomycetes</taxon>
        <taxon>Streptosporangiales</taxon>
        <taxon>Streptosporangiaceae</taxon>
        <taxon>Nonomuraea</taxon>
    </lineage>
</organism>
<dbReference type="RefSeq" id="WP_185076044.1">
    <property type="nucleotide sequence ID" value="NZ_JACHMB010000001.1"/>
</dbReference>
<gene>
    <name evidence="1" type="ORF">HD596_009785</name>
</gene>
<comment type="caution">
    <text evidence="1">The sequence shown here is derived from an EMBL/GenBank/DDBJ whole genome shotgun (WGS) entry which is preliminary data.</text>
</comment>
<accession>A0A7W9LGJ3</accession>
<reference evidence="1 2" key="1">
    <citation type="submission" date="2020-08" db="EMBL/GenBank/DDBJ databases">
        <title>Sequencing the genomes of 1000 actinobacteria strains.</title>
        <authorList>
            <person name="Klenk H.-P."/>
        </authorList>
    </citation>
    <scope>NUCLEOTIDE SEQUENCE [LARGE SCALE GENOMIC DNA]</scope>
    <source>
        <strain evidence="1 2">DSM 45507</strain>
    </source>
</reference>
<dbReference type="AlphaFoldDB" id="A0A7W9LGJ3"/>
<dbReference type="EMBL" id="JACHMB010000001">
    <property type="protein sequence ID" value="MBB5783029.1"/>
    <property type="molecule type" value="Genomic_DNA"/>
</dbReference>
<dbReference type="Proteomes" id="UP000579153">
    <property type="component" value="Unassembled WGS sequence"/>
</dbReference>
<protein>
    <submittedName>
        <fullName evidence="1">Uncharacterized protein</fullName>
    </submittedName>
</protein>